<sequence>MFLDIDEITEVATLPPLLVIHSNSEGRPIPNRTEIISKPNSNIRGVSSHEDFHKTNNSALANNISDKTTESLIIEENGTKNKKVSPCRDISADICMYDECEYEKHDAGRDSFHKITAKRHFENGIRRKEFKPEDKDLVCDFLQLRCEEKERSPTTVHTPILHALDLI</sequence>
<organism evidence="2 3">
    <name type="scientific">Popillia japonica</name>
    <name type="common">Japanese beetle</name>
    <dbReference type="NCBI Taxonomy" id="7064"/>
    <lineage>
        <taxon>Eukaryota</taxon>
        <taxon>Metazoa</taxon>
        <taxon>Ecdysozoa</taxon>
        <taxon>Arthropoda</taxon>
        <taxon>Hexapoda</taxon>
        <taxon>Insecta</taxon>
        <taxon>Pterygota</taxon>
        <taxon>Neoptera</taxon>
        <taxon>Endopterygota</taxon>
        <taxon>Coleoptera</taxon>
        <taxon>Polyphaga</taxon>
        <taxon>Scarabaeiformia</taxon>
        <taxon>Scarabaeidae</taxon>
        <taxon>Rutelinae</taxon>
        <taxon>Popillia</taxon>
    </lineage>
</organism>
<comment type="caution">
    <text evidence="2">The sequence shown here is derived from an EMBL/GenBank/DDBJ whole genome shotgun (WGS) entry which is preliminary data.</text>
</comment>
<keyword evidence="3" id="KW-1185">Reference proteome</keyword>
<evidence type="ECO:0000256" key="1">
    <source>
        <dbReference type="SAM" id="MobiDB-lite"/>
    </source>
</evidence>
<accession>A0AAW1KGG5</accession>
<feature type="region of interest" description="Disordered" evidence="1">
    <location>
        <begin position="23"/>
        <end position="49"/>
    </location>
</feature>
<dbReference type="EMBL" id="JASPKY010000243">
    <property type="protein sequence ID" value="KAK9717312.1"/>
    <property type="molecule type" value="Genomic_DNA"/>
</dbReference>
<evidence type="ECO:0000313" key="2">
    <source>
        <dbReference type="EMBL" id="KAK9717312.1"/>
    </source>
</evidence>
<dbReference type="AlphaFoldDB" id="A0AAW1KGG5"/>
<dbReference type="Proteomes" id="UP001458880">
    <property type="component" value="Unassembled WGS sequence"/>
</dbReference>
<gene>
    <name evidence="2" type="ORF">QE152_g23797</name>
</gene>
<name>A0AAW1KGG5_POPJA</name>
<protein>
    <submittedName>
        <fullName evidence="2">Uncharacterized protein</fullName>
    </submittedName>
</protein>
<evidence type="ECO:0000313" key="3">
    <source>
        <dbReference type="Proteomes" id="UP001458880"/>
    </source>
</evidence>
<proteinExistence type="predicted"/>
<reference evidence="2 3" key="1">
    <citation type="journal article" date="2024" name="BMC Genomics">
        <title>De novo assembly and annotation of Popillia japonica's genome with initial clues to its potential as an invasive pest.</title>
        <authorList>
            <person name="Cucini C."/>
            <person name="Boschi S."/>
            <person name="Funari R."/>
            <person name="Cardaioli E."/>
            <person name="Iannotti N."/>
            <person name="Marturano G."/>
            <person name="Paoli F."/>
            <person name="Bruttini M."/>
            <person name="Carapelli A."/>
            <person name="Frati F."/>
            <person name="Nardi F."/>
        </authorList>
    </citation>
    <scope>NUCLEOTIDE SEQUENCE [LARGE SCALE GENOMIC DNA]</scope>
    <source>
        <strain evidence="2">DMR45628</strain>
    </source>
</reference>